<protein>
    <submittedName>
        <fullName evidence="5">AMP-binding protein</fullName>
    </submittedName>
</protein>
<evidence type="ECO:0000313" key="6">
    <source>
        <dbReference type="Proteomes" id="UP001499967"/>
    </source>
</evidence>
<evidence type="ECO:0000256" key="1">
    <source>
        <dbReference type="ARBA" id="ARBA00006432"/>
    </source>
</evidence>
<gene>
    <name evidence="5" type="ORF">GCM10009559_76050</name>
</gene>
<dbReference type="Gene3D" id="3.30.300.30">
    <property type="match status" value="1"/>
</dbReference>
<keyword evidence="2" id="KW-0436">Ligase</keyword>
<dbReference type="InterPro" id="IPR000873">
    <property type="entry name" value="AMP-dep_synth/lig_dom"/>
</dbReference>
<name>A0ABN1NI08_9PSEU</name>
<proteinExistence type="inferred from homology"/>
<reference evidence="5 6" key="1">
    <citation type="journal article" date="2019" name="Int. J. Syst. Evol. Microbiol.">
        <title>The Global Catalogue of Microorganisms (GCM) 10K type strain sequencing project: providing services to taxonomists for standard genome sequencing and annotation.</title>
        <authorList>
            <consortium name="The Broad Institute Genomics Platform"/>
            <consortium name="The Broad Institute Genome Sequencing Center for Infectious Disease"/>
            <person name="Wu L."/>
            <person name="Ma J."/>
        </authorList>
    </citation>
    <scope>NUCLEOTIDE SEQUENCE [LARGE SCALE GENOMIC DNA]</scope>
    <source>
        <strain evidence="5 6">JCM 11117</strain>
    </source>
</reference>
<dbReference type="EMBL" id="BAAAHP010000308">
    <property type="protein sequence ID" value="GAA0907353.1"/>
    <property type="molecule type" value="Genomic_DNA"/>
</dbReference>
<comment type="similarity">
    <text evidence="1">Belongs to the ATP-dependent AMP-binding enzyme family.</text>
</comment>
<evidence type="ECO:0000256" key="2">
    <source>
        <dbReference type="ARBA" id="ARBA00022598"/>
    </source>
</evidence>
<dbReference type="PROSITE" id="PS00455">
    <property type="entry name" value="AMP_BINDING"/>
    <property type="match status" value="1"/>
</dbReference>
<evidence type="ECO:0000313" key="5">
    <source>
        <dbReference type="EMBL" id="GAA0907353.1"/>
    </source>
</evidence>
<feature type="domain" description="AMP-binding enzyme C-terminal" evidence="4">
    <location>
        <begin position="471"/>
        <end position="545"/>
    </location>
</feature>
<dbReference type="InterPro" id="IPR045851">
    <property type="entry name" value="AMP-bd_C_sf"/>
</dbReference>
<dbReference type="SUPFAM" id="SSF56801">
    <property type="entry name" value="Acetyl-CoA synthetase-like"/>
    <property type="match status" value="1"/>
</dbReference>
<dbReference type="InterPro" id="IPR042099">
    <property type="entry name" value="ANL_N_sf"/>
</dbReference>
<dbReference type="Proteomes" id="UP001499967">
    <property type="component" value="Unassembled WGS sequence"/>
</dbReference>
<dbReference type="PANTHER" id="PTHR43201:SF5">
    <property type="entry name" value="MEDIUM-CHAIN ACYL-COA LIGASE ACSF2, MITOCHONDRIAL"/>
    <property type="match status" value="1"/>
</dbReference>
<evidence type="ECO:0000259" key="3">
    <source>
        <dbReference type="Pfam" id="PF00501"/>
    </source>
</evidence>
<dbReference type="Gene3D" id="3.40.50.12780">
    <property type="entry name" value="N-terminal domain of ligase-like"/>
    <property type="match status" value="1"/>
</dbReference>
<keyword evidence="6" id="KW-1185">Reference proteome</keyword>
<dbReference type="PANTHER" id="PTHR43201">
    <property type="entry name" value="ACYL-COA SYNTHETASE"/>
    <property type="match status" value="1"/>
</dbReference>
<dbReference type="InterPro" id="IPR025110">
    <property type="entry name" value="AMP-bd_C"/>
</dbReference>
<dbReference type="InterPro" id="IPR020845">
    <property type="entry name" value="AMP-binding_CS"/>
</dbReference>
<dbReference type="CDD" id="cd04433">
    <property type="entry name" value="AFD_class_I"/>
    <property type="match status" value="1"/>
</dbReference>
<sequence length="553" mass="58171">MSRGRLRGGAALARLAPVVDLARALEMARSGAEQAVGSARALVALTRSGVVRPIRPDRLARMACALVRYGLSITAGYAAGAARHPDRTAIVDDAGSLTFAEVSAWTDAIARGLRASGVGPRTRVGVLCRNHRGAIAAQVAAGKLGADAVLLNLGLSAGQLRDVADELRLHTVVADEEFGPALAGLPEHVRVVTDTALEDLDGPGPLPRRPPAGHTIVLTSGTTGTPKGARRPPLYSISPAAAILSAIPLRAGEPAYIAAPLLHTWGYAALQLAVLHGTPVVLSRRYTPESFLRTAEEHRVDAVFAVPVMLQRVLELPDGDLATAWSGHRPRIVAVSGSALPGGLATAFMDRFGDVVYNLYGSTEVSWVSIATPADLRAAPGTAGRAPVGTRLVILGDDDQPVPVGTDGRVFVHNDMPFAGYTREGVDVERRGRMIGTGDVGHLDEHGLLHLTGRADDMIISGGENVHPGPVEELIAARPEVREAAVTGVPDEQYGQRLAAFVVLAPGADVDADDVRGWVRAELSRFAVPRDVTFVDELPRNSTGKVVHRELRG</sequence>
<evidence type="ECO:0000259" key="4">
    <source>
        <dbReference type="Pfam" id="PF13193"/>
    </source>
</evidence>
<comment type="caution">
    <text evidence="5">The sequence shown here is derived from an EMBL/GenBank/DDBJ whole genome shotgun (WGS) entry which is preliminary data.</text>
</comment>
<feature type="domain" description="AMP-dependent synthetase/ligase" evidence="3">
    <location>
        <begin position="80"/>
        <end position="421"/>
    </location>
</feature>
<organism evidence="5 6">
    <name type="scientific">Pseudonocardia zijingensis</name>
    <dbReference type="NCBI Taxonomy" id="153376"/>
    <lineage>
        <taxon>Bacteria</taxon>
        <taxon>Bacillati</taxon>
        <taxon>Actinomycetota</taxon>
        <taxon>Actinomycetes</taxon>
        <taxon>Pseudonocardiales</taxon>
        <taxon>Pseudonocardiaceae</taxon>
        <taxon>Pseudonocardia</taxon>
    </lineage>
</organism>
<dbReference type="Pfam" id="PF00501">
    <property type="entry name" value="AMP-binding"/>
    <property type="match status" value="1"/>
</dbReference>
<dbReference type="Pfam" id="PF13193">
    <property type="entry name" value="AMP-binding_C"/>
    <property type="match status" value="1"/>
</dbReference>
<accession>A0ABN1NI08</accession>